<accession>A0ABQ0G9S4</accession>
<dbReference type="Proteomes" id="UP001628179">
    <property type="component" value="Unassembled WGS sequence"/>
</dbReference>
<keyword evidence="3" id="KW-1185">Reference proteome</keyword>
<sequence length="222" mass="22893">MKQGLIALSGLAWLRLATAACCRSNQCLKGNDCFSPMKAGLAGCSLRLAITVTPSASTITETVTVVPTLSDAIIVPVTYTETTTTTAATATHILTVSSTIAAFTQADRIMTIQTVVVTETALRTVTTTARDTVGSQAPLKARTDTELPPSIPDYASAACPSWERYVAACKCAGVSATTIMAEASAATTITEQVTSTATVPVDSTVTSTETEVVSVTTTTSLT</sequence>
<name>A0ABQ0G9S4_9PEZI</name>
<reference evidence="2 3" key="1">
    <citation type="submission" date="2024-09" db="EMBL/GenBank/DDBJ databases">
        <title>Itraconazole resistance in Madurella fahalii resulting from another homologue of gene encoding cytochrome P450 14-alpha sterol demethylase (CYP51).</title>
        <authorList>
            <person name="Yoshioka I."/>
            <person name="Fahal A.H."/>
            <person name="Kaneko S."/>
            <person name="Yaguchi T."/>
        </authorList>
    </citation>
    <scope>NUCLEOTIDE SEQUENCE [LARGE SCALE GENOMIC DNA]</scope>
    <source>
        <strain evidence="2 3">IFM 68171</strain>
    </source>
</reference>
<feature type="chain" id="PRO_5047164830" evidence="1">
    <location>
        <begin position="20"/>
        <end position="222"/>
    </location>
</feature>
<gene>
    <name evidence="2" type="ORF">MFIFM68171_04720</name>
</gene>
<organism evidence="2 3">
    <name type="scientific">Madurella fahalii</name>
    <dbReference type="NCBI Taxonomy" id="1157608"/>
    <lineage>
        <taxon>Eukaryota</taxon>
        <taxon>Fungi</taxon>
        <taxon>Dikarya</taxon>
        <taxon>Ascomycota</taxon>
        <taxon>Pezizomycotina</taxon>
        <taxon>Sordariomycetes</taxon>
        <taxon>Sordariomycetidae</taxon>
        <taxon>Sordariales</taxon>
        <taxon>Sordariales incertae sedis</taxon>
        <taxon>Madurella</taxon>
    </lineage>
</organism>
<dbReference type="RefSeq" id="XP_070916241.1">
    <property type="nucleotide sequence ID" value="XM_071060140.1"/>
</dbReference>
<protein>
    <submittedName>
        <fullName evidence="2">Uncharacterized protein</fullName>
    </submittedName>
</protein>
<proteinExistence type="predicted"/>
<dbReference type="GeneID" id="98175463"/>
<evidence type="ECO:0000313" key="3">
    <source>
        <dbReference type="Proteomes" id="UP001628179"/>
    </source>
</evidence>
<evidence type="ECO:0000313" key="2">
    <source>
        <dbReference type="EMBL" id="GAB1314510.1"/>
    </source>
</evidence>
<evidence type="ECO:0000256" key="1">
    <source>
        <dbReference type="SAM" id="SignalP"/>
    </source>
</evidence>
<dbReference type="EMBL" id="BAAFSV010000002">
    <property type="protein sequence ID" value="GAB1314510.1"/>
    <property type="molecule type" value="Genomic_DNA"/>
</dbReference>
<keyword evidence="1" id="KW-0732">Signal</keyword>
<feature type="signal peptide" evidence="1">
    <location>
        <begin position="1"/>
        <end position="19"/>
    </location>
</feature>
<comment type="caution">
    <text evidence="2">The sequence shown here is derived from an EMBL/GenBank/DDBJ whole genome shotgun (WGS) entry which is preliminary data.</text>
</comment>